<organism evidence="1 2">
    <name type="scientific">Lacticaseibacillus paracasei (strain ATCC 334 / BCRC 17002 / CCUG 31169 / CIP 107868 / KCTC 3260 / NRRL B-441)</name>
    <name type="common">Lactobacillus paracasei</name>
    <dbReference type="NCBI Taxonomy" id="321967"/>
    <lineage>
        <taxon>Bacteria</taxon>
        <taxon>Bacillati</taxon>
        <taxon>Bacillota</taxon>
        <taxon>Bacilli</taxon>
        <taxon>Lactobacillales</taxon>
        <taxon>Lactobacillaceae</taxon>
        <taxon>Lacticaseibacillus</taxon>
    </lineage>
</organism>
<dbReference type="STRING" id="321967.LSEI_0038"/>
<sequence>MADVDAINLYSNIKTQQDLANGRSFALVFKDYYSDFGNENRFNSFLNNRFNGDSNTMLSDTQILLKGGTGS</sequence>
<proteinExistence type="predicted"/>
<dbReference type="AlphaFoldDB" id="Q03D18"/>
<dbReference type="Proteomes" id="UP000001651">
    <property type="component" value="Chromosome"/>
</dbReference>
<keyword evidence="2" id="KW-1185">Reference proteome</keyword>
<dbReference type="KEGG" id="lca:LSEI_0038"/>
<protein>
    <submittedName>
        <fullName evidence="1">Uncharacterized protein</fullName>
    </submittedName>
</protein>
<gene>
    <name evidence="1" type="ordered locus">LSEI_0038</name>
</gene>
<dbReference type="EMBL" id="CP000423">
    <property type="protein sequence ID" value="ABJ68904.1"/>
    <property type="molecule type" value="Genomic_DNA"/>
</dbReference>
<accession>Q03D18</accession>
<dbReference type="PaxDb" id="321967-LSEI_0038"/>
<dbReference type="HOGENOM" id="CLU_2734886_0_0_9"/>
<evidence type="ECO:0000313" key="2">
    <source>
        <dbReference type="Proteomes" id="UP000001651"/>
    </source>
</evidence>
<evidence type="ECO:0000313" key="1">
    <source>
        <dbReference type="EMBL" id="ABJ68904.1"/>
    </source>
</evidence>
<reference evidence="1 2" key="1">
    <citation type="journal article" date="2006" name="Proc. Natl. Acad. Sci. U.S.A.">
        <title>Comparative genomics of the lactic acid bacteria.</title>
        <authorList>
            <person name="Makarova K."/>
            <person name="Slesarev A."/>
            <person name="Wolf Y."/>
            <person name="Sorokin A."/>
            <person name="Mirkin B."/>
            <person name="Koonin E."/>
            <person name="Pavlov A."/>
            <person name="Pavlova N."/>
            <person name="Karamychev V."/>
            <person name="Polouchine N."/>
            <person name="Shakhova V."/>
            <person name="Grigoriev I."/>
            <person name="Lou Y."/>
            <person name="Rohksar D."/>
            <person name="Lucas S."/>
            <person name="Huang K."/>
            <person name="Goodstein D.M."/>
            <person name="Hawkins T."/>
            <person name="Plengvidhya V."/>
            <person name="Welker D."/>
            <person name="Hughes J."/>
            <person name="Goh Y."/>
            <person name="Benson A."/>
            <person name="Baldwin K."/>
            <person name="Lee J.H."/>
            <person name="Diaz-Muniz I."/>
            <person name="Dosti B."/>
            <person name="Smeianov V."/>
            <person name="Wechter W."/>
            <person name="Barabote R."/>
            <person name="Lorca G."/>
            <person name="Altermann E."/>
            <person name="Barrangou R."/>
            <person name="Ganesan B."/>
            <person name="Xie Y."/>
            <person name="Rawsthorne H."/>
            <person name="Tamir D."/>
            <person name="Parker C."/>
            <person name="Breidt F."/>
            <person name="Broadbent J."/>
            <person name="Hutkins R."/>
            <person name="O'Sullivan D."/>
            <person name="Steele J."/>
            <person name="Unlu G."/>
            <person name="Saier M."/>
            <person name="Klaenhammer T."/>
            <person name="Richardson P."/>
            <person name="Kozyavkin S."/>
            <person name="Weimer B."/>
            <person name="Mills D."/>
        </authorList>
    </citation>
    <scope>NUCLEOTIDE SEQUENCE [LARGE SCALE GENOMIC DNA]</scope>
    <source>
        <strain evidence="2">ATCC 334 / BCRC 17002 / CCUG 31169 / CIP 107868 / KCTC 3260 / NRRL B-441</strain>
    </source>
</reference>
<name>Q03D18_LACP3</name>